<evidence type="ECO:0000313" key="3">
    <source>
        <dbReference type="EMBL" id="MDP5226209.1"/>
    </source>
</evidence>
<feature type="compositionally biased region" description="Polar residues" evidence="1">
    <location>
        <begin position="1"/>
        <end position="15"/>
    </location>
</feature>
<evidence type="ECO:0000256" key="1">
    <source>
        <dbReference type="SAM" id="MobiDB-lite"/>
    </source>
</evidence>
<protein>
    <recommendedName>
        <fullName evidence="5">Cell division protein FtsL</fullName>
    </recommendedName>
</protein>
<keyword evidence="2" id="KW-0472">Membrane</keyword>
<feature type="region of interest" description="Disordered" evidence="1">
    <location>
        <begin position="1"/>
        <end position="26"/>
    </location>
</feature>
<organism evidence="3 4">
    <name type="scientific">Arthrobacter horti</name>
    <dbReference type="NCBI Taxonomy" id="3068273"/>
    <lineage>
        <taxon>Bacteria</taxon>
        <taxon>Bacillati</taxon>
        <taxon>Actinomycetota</taxon>
        <taxon>Actinomycetes</taxon>
        <taxon>Micrococcales</taxon>
        <taxon>Micrococcaceae</taxon>
        <taxon>Arthrobacter</taxon>
    </lineage>
</organism>
<keyword evidence="4" id="KW-1185">Reference proteome</keyword>
<keyword evidence="2" id="KW-0812">Transmembrane</keyword>
<sequence>MSSVNNRMTASSIGNTARKLAAPAPAKERRRTPLVVVPAAPRRRSLMFVISCFTVLAAALVGVLTLNIQLSEGQYAIVNLKAQQSSLSKSNQELTQQVQNFSAPQNLAAKAGALGMVPSAGQGQIDLDNLTVTGKAVAAVKDPKSGLVQIAAPEIAGQLSVVTALPDQQPGQAQAPETKTKPVAPAAPEVPKVQLNGGSVPAPAQRTPGN</sequence>
<proteinExistence type="predicted"/>
<feature type="transmembrane region" description="Helical" evidence="2">
    <location>
        <begin position="46"/>
        <end position="66"/>
    </location>
</feature>
<evidence type="ECO:0000256" key="2">
    <source>
        <dbReference type="SAM" id="Phobius"/>
    </source>
</evidence>
<dbReference type="Proteomes" id="UP001232725">
    <property type="component" value="Unassembled WGS sequence"/>
</dbReference>
<name>A0ABT9IKT6_9MICC</name>
<evidence type="ECO:0008006" key="5">
    <source>
        <dbReference type="Google" id="ProtNLM"/>
    </source>
</evidence>
<keyword evidence="2" id="KW-1133">Transmembrane helix</keyword>
<dbReference type="EMBL" id="JAVALS010000001">
    <property type="protein sequence ID" value="MDP5226209.1"/>
    <property type="molecule type" value="Genomic_DNA"/>
</dbReference>
<gene>
    <name evidence="3" type="ORF">Q9R02_03460</name>
</gene>
<evidence type="ECO:0000313" key="4">
    <source>
        <dbReference type="Proteomes" id="UP001232725"/>
    </source>
</evidence>
<comment type="caution">
    <text evidence="3">The sequence shown here is derived from an EMBL/GenBank/DDBJ whole genome shotgun (WGS) entry which is preliminary data.</text>
</comment>
<feature type="region of interest" description="Disordered" evidence="1">
    <location>
        <begin position="166"/>
        <end position="210"/>
    </location>
</feature>
<feature type="compositionally biased region" description="Low complexity" evidence="1">
    <location>
        <begin position="175"/>
        <end position="193"/>
    </location>
</feature>
<dbReference type="RefSeq" id="WP_305995231.1">
    <property type="nucleotide sequence ID" value="NZ_JAVALS010000001.1"/>
</dbReference>
<reference evidence="3 4" key="1">
    <citation type="submission" date="2023-08" db="EMBL/GenBank/DDBJ databases">
        <title>Arthrobacter horti sp. nov., isolated from forest soil.</title>
        <authorList>
            <person name="Park M."/>
        </authorList>
    </citation>
    <scope>NUCLEOTIDE SEQUENCE [LARGE SCALE GENOMIC DNA]</scope>
    <source>
        <strain evidence="3 4">YJM1</strain>
    </source>
</reference>
<accession>A0ABT9IKT6</accession>